<feature type="region of interest" description="Disordered" evidence="2">
    <location>
        <begin position="1"/>
        <end position="34"/>
    </location>
</feature>
<reference evidence="3 4" key="1">
    <citation type="journal article" date="2023" name="Plant Dis.">
        <title>First Report of Diplodia intermedia Causing Canker and Dieback Diseases on Apple Trees in Canada.</title>
        <authorList>
            <person name="Ellouze W."/>
            <person name="Ilyukhin E."/>
            <person name="Sulman M."/>
            <person name="Ali S."/>
        </authorList>
    </citation>
    <scope>NUCLEOTIDE SEQUENCE [LARGE SCALE GENOMIC DNA]</scope>
    <source>
        <strain evidence="3 4">M45-28</strain>
    </source>
</reference>
<evidence type="ECO:0000313" key="3">
    <source>
        <dbReference type="EMBL" id="KAL1647805.1"/>
    </source>
</evidence>
<proteinExistence type="predicted"/>
<comment type="caution">
    <text evidence="3">The sequence shown here is derived from an EMBL/GenBank/DDBJ whole genome shotgun (WGS) entry which is preliminary data.</text>
</comment>
<evidence type="ECO:0000256" key="2">
    <source>
        <dbReference type="SAM" id="MobiDB-lite"/>
    </source>
</evidence>
<feature type="compositionally biased region" description="Basic residues" evidence="2">
    <location>
        <begin position="1"/>
        <end position="11"/>
    </location>
</feature>
<keyword evidence="1" id="KW-0175">Coiled coil</keyword>
<evidence type="ECO:0000313" key="4">
    <source>
        <dbReference type="Proteomes" id="UP001521184"/>
    </source>
</evidence>
<feature type="compositionally biased region" description="Low complexity" evidence="2">
    <location>
        <begin position="15"/>
        <end position="25"/>
    </location>
</feature>
<gene>
    <name evidence="3" type="ORF">SLS58_002606</name>
</gene>
<keyword evidence="4" id="KW-1185">Reference proteome</keyword>
<feature type="compositionally biased region" description="Polar residues" evidence="2">
    <location>
        <begin position="526"/>
        <end position="535"/>
    </location>
</feature>
<name>A0ABR3TZR5_9PEZI</name>
<evidence type="ECO:0000256" key="1">
    <source>
        <dbReference type="SAM" id="Coils"/>
    </source>
</evidence>
<feature type="region of interest" description="Disordered" evidence="2">
    <location>
        <begin position="491"/>
        <end position="554"/>
    </location>
</feature>
<accession>A0ABR3TZR5</accession>
<protein>
    <submittedName>
        <fullName evidence="3">Uncharacterized protein</fullName>
    </submittedName>
</protein>
<feature type="coiled-coil region" evidence="1">
    <location>
        <begin position="673"/>
        <end position="794"/>
    </location>
</feature>
<sequence length="795" mass="89515">MRKSRGQKKKPPASPELSAASSEPSVNSDEPNHDYALVHAYQRGNEGTAWNDNPEPNLTEDGNNRLRMEELQHRIQVTQIVIPTKPDRPNLDELLARTAKRMVHATAIHVDTYNKWYFLFTPEPIDVEGKKFTTTIAPLVRALGGIRFVPFGRPGPSDDTQPAWVANLDARKPVMEAMRQYLSRIYHDLHDVSEPFLRSVFLMCVMNAIPDQFRANAIVIPQMATIDGPLGMDGTRLVQGVCLELPSNVRPDERMAERLTELYLHAQVSESCADLYVDDIFSFSFPEEVFGDMSKEHIQLAKFILATCAKYAFGTTASPYALSCLADAMNNQYCAPRNVPGAYRGYYIVETGPSWIQEKRKAKTKDFYPTEAVDKEVPGLPTIHFPSSQMAELDHDAVFFRITEAAHLRFVESGSFEEAWGAACEMADEIKDHGDEILYPFCGESEDDRKQTLHCCHECHFVWPCILLERIGDRRVCSLCLDAADSITSGDAFERTMPDSSGEELPKFFEGTMQTPPRSGEKHPRPNTSDSTATERNQRQGFPPTEGPTISDSHRGATTLVVPAEQPQRTKTTTKEILQRLKKQFVPMAPSTGSDKGVEKQPVENNQGLTQRIADLVAAQEQSNQRQEESNQRQEQTNLCLKQTIQQFADLMLELQAFIAEQQERDQVLTQQLQESRAAHEQTNKGIQKLESRLTELSQKLDSRFTELSQKLGYLQEAVKRIERGVSKDQADKMIKIANAEAELAQENAAREEELAQEMAAKQAQLAQEMTAKKAKLAQEMAAKEAELADWHQRL</sequence>
<dbReference type="EMBL" id="JAKEKT020000011">
    <property type="protein sequence ID" value="KAL1647805.1"/>
    <property type="molecule type" value="Genomic_DNA"/>
</dbReference>
<dbReference type="Proteomes" id="UP001521184">
    <property type="component" value="Unassembled WGS sequence"/>
</dbReference>
<organism evidence="3 4">
    <name type="scientific">Diplodia intermedia</name>
    <dbReference type="NCBI Taxonomy" id="856260"/>
    <lineage>
        <taxon>Eukaryota</taxon>
        <taxon>Fungi</taxon>
        <taxon>Dikarya</taxon>
        <taxon>Ascomycota</taxon>
        <taxon>Pezizomycotina</taxon>
        <taxon>Dothideomycetes</taxon>
        <taxon>Dothideomycetes incertae sedis</taxon>
        <taxon>Botryosphaeriales</taxon>
        <taxon>Botryosphaeriaceae</taxon>
        <taxon>Diplodia</taxon>
    </lineage>
</organism>